<evidence type="ECO:0000256" key="2">
    <source>
        <dbReference type="ARBA" id="ARBA00022692"/>
    </source>
</evidence>
<evidence type="ECO:0000256" key="3">
    <source>
        <dbReference type="ARBA" id="ARBA00022970"/>
    </source>
</evidence>
<evidence type="ECO:0000259" key="7">
    <source>
        <dbReference type="Pfam" id="PF01490"/>
    </source>
</evidence>
<dbReference type="GO" id="GO:0016020">
    <property type="term" value="C:membrane"/>
    <property type="evidence" value="ECO:0007669"/>
    <property type="project" value="UniProtKB-SubCell"/>
</dbReference>
<comment type="subcellular location">
    <subcellularLocation>
        <location evidence="1">Membrane</location>
    </subcellularLocation>
</comment>
<evidence type="ECO:0000256" key="6">
    <source>
        <dbReference type="SAM" id="Phobius"/>
    </source>
</evidence>
<dbReference type="Gramene" id="mRNA:HanXRQr2_Chr09g0401621">
    <property type="protein sequence ID" value="CDS:HanXRQr2_Chr09g0401621.1"/>
    <property type="gene ID" value="HanXRQr2_Chr09g0401621"/>
</dbReference>
<feature type="transmembrane region" description="Helical" evidence="6">
    <location>
        <begin position="13"/>
        <end position="39"/>
    </location>
</feature>
<dbReference type="Pfam" id="PF01490">
    <property type="entry name" value="Aa_trans"/>
    <property type="match status" value="1"/>
</dbReference>
<keyword evidence="9" id="KW-1185">Reference proteome</keyword>
<reference evidence="8" key="1">
    <citation type="journal article" date="2017" name="Nature">
        <title>The sunflower genome provides insights into oil metabolism, flowering and Asterid evolution.</title>
        <authorList>
            <person name="Badouin H."/>
            <person name="Gouzy J."/>
            <person name="Grassa C.J."/>
            <person name="Murat F."/>
            <person name="Staton S.E."/>
            <person name="Cottret L."/>
            <person name="Lelandais-Briere C."/>
            <person name="Owens G.L."/>
            <person name="Carrere S."/>
            <person name="Mayjonade B."/>
            <person name="Legrand L."/>
            <person name="Gill N."/>
            <person name="Kane N.C."/>
            <person name="Bowers J.E."/>
            <person name="Hubner S."/>
            <person name="Bellec A."/>
            <person name="Berard A."/>
            <person name="Berges H."/>
            <person name="Blanchet N."/>
            <person name="Boniface M.C."/>
            <person name="Brunel D."/>
            <person name="Catrice O."/>
            <person name="Chaidir N."/>
            <person name="Claudel C."/>
            <person name="Donnadieu C."/>
            <person name="Faraut T."/>
            <person name="Fievet G."/>
            <person name="Helmstetter N."/>
            <person name="King M."/>
            <person name="Knapp S.J."/>
            <person name="Lai Z."/>
            <person name="Le Paslier M.C."/>
            <person name="Lippi Y."/>
            <person name="Lorenzon L."/>
            <person name="Mandel J.R."/>
            <person name="Marage G."/>
            <person name="Marchand G."/>
            <person name="Marquand E."/>
            <person name="Bret-Mestries E."/>
            <person name="Morien E."/>
            <person name="Nambeesan S."/>
            <person name="Nguyen T."/>
            <person name="Pegot-Espagnet P."/>
            <person name="Pouilly N."/>
            <person name="Raftis F."/>
            <person name="Sallet E."/>
            <person name="Schiex T."/>
            <person name="Thomas J."/>
            <person name="Vandecasteele C."/>
            <person name="Vares D."/>
            <person name="Vear F."/>
            <person name="Vautrin S."/>
            <person name="Crespi M."/>
            <person name="Mangin B."/>
            <person name="Burke J.M."/>
            <person name="Salse J."/>
            <person name="Munos S."/>
            <person name="Vincourt P."/>
            <person name="Rieseberg L.H."/>
            <person name="Langlade N.B."/>
        </authorList>
    </citation>
    <scope>NUCLEOTIDE SEQUENCE</scope>
    <source>
        <tissue evidence="8">Leaves</tissue>
    </source>
</reference>
<evidence type="ECO:0000256" key="1">
    <source>
        <dbReference type="ARBA" id="ARBA00004370"/>
    </source>
</evidence>
<evidence type="ECO:0000313" key="9">
    <source>
        <dbReference type="Proteomes" id="UP000215914"/>
    </source>
</evidence>
<name>A0A9K3I7U4_HELAN</name>
<keyword evidence="4 6" id="KW-1133">Transmembrane helix</keyword>
<evidence type="ECO:0000313" key="8">
    <source>
        <dbReference type="EMBL" id="KAF5792048.1"/>
    </source>
</evidence>
<keyword evidence="2 6" id="KW-0812">Transmembrane</keyword>
<dbReference type="GO" id="GO:0006865">
    <property type="term" value="P:amino acid transport"/>
    <property type="evidence" value="ECO:0007669"/>
    <property type="project" value="UniProtKB-KW"/>
</dbReference>
<evidence type="ECO:0000256" key="4">
    <source>
        <dbReference type="ARBA" id="ARBA00022989"/>
    </source>
</evidence>
<evidence type="ECO:0000256" key="5">
    <source>
        <dbReference type="ARBA" id="ARBA00023136"/>
    </source>
</evidence>
<proteinExistence type="predicted"/>
<reference evidence="8" key="2">
    <citation type="submission" date="2020-06" db="EMBL/GenBank/DDBJ databases">
        <title>Helianthus annuus Genome sequencing and assembly Release 2.</title>
        <authorList>
            <person name="Gouzy J."/>
            <person name="Langlade N."/>
            <person name="Munos S."/>
        </authorList>
    </citation>
    <scope>NUCLEOTIDE SEQUENCE</scope>
    <source>
        <tissue evidence="8">Leaves</tissue>
    </source>
</reference>
<accession>A0A9K3I7U4</accession>
<protein>
    <submittedName>
        <fullName evidence="8">Amino acid transporter, transmembrane domain-containing protein</fullName>
    </submittedName>
</protein>
<dbReference type="Proteomes" id="UP000215914">
    <property type="component" value="Unassembled WGS sequence"/>
</dbReference>
<dbReference type="AlphaFoldDB" id="A0A9K3I7U4"/>
<gene>
    <name evidence="8" type="ORF">HanXRQr2_Chr09g0401621</name>
</gene>
<dbReference type="EMBL" id="MNCJ02000324">
    <property type="protein sequence ID" value="KAF5792048.1"/>
    <property type="molecule type" value="Genomic_DNA"/>
</dbReference>
<feature type="domain" description="Amino acid transporter transmembrane" evidence="7">
    <location>
        <begin position="2"/>
        <end position="44"/>
    </location>
</feature>
<comment type="caution">
    <text evidence="8">The sequence shown here is derived from an EMBL/GenBank/DDBJ whole genome shotgun (WGS) entry which is preliminary data.</text>
</comment>
<keyword evidence="3" id="KW-0029">Amino-acid transport</keyword>
<dbReference type="InterPro" id="IPR013057">
    <property type="entry name" value="AA_transpt_TM"/>
</dbReference>
<sequence>MISTVIVALSLPFFGYLMSLVGALLSATTSIIIPCLWYLKISGELELRWCLLGLFYYVA</sequence>
<organism evidence="8 9">
    <name type="scientific">Helianthus annuus</name>
    <name type="common">Common sunflower</name>
    <dbReference type="NCBI Taxonomy" id="4232"/>
    <lineage>
        <taxon>Eukaryota</taxon>
        <taxon>Viridiplantae</taxon>
        <taxon>Streptophyta</taxon>
        <taxon>Embryophyta</taxon>
        <taxon>Tracheophyta</taxon>
        <taxon>Spermatophyta</taxon>
        <taxon>Magnoliopsida</taxon>
        <taxon>eudicotyledons</taxon>
        <taxon>Gunneridae</taxon>
        <taxon>Pentapetalae</taxon>
        <taxon>asterids</taxon>
        <taxon>campanulids</taxon>
        <taxon>Asterales</taxon>
        <taxon>Asteraceae</taxon>
        <taxon>Asteroideae</taxon>
        <taxon>Heliantheae alliance</taxon>
        <taxon>Heliantheae</taxon>
        <taxon>Helianthus</taxon>
    </lineage>
</organism>
<keyword evidence="5 6" id="KW-0472">Membrane</keyword>
<keyword evidence="3" id="KW-0813">Transport</keyword>